<keyword evidence="1" id="KW-0472">Membrane</keyword>
<evidence type="ECO:0000313" key="2">
    <source>
        <dbReference type="EMBL" id="ORA05785.1"/>
    </source>
</evidence>
<keyword evidence="1" id="KW-0812">Transmembrane</keyword>
<dbReference type="RefSeq" id="WP_083057030.1">
    <property type="nucleotide sequence ID" value="NZ_JACKVM010000014.1"/>
</dbReference>
<evidence type="ECO:0000256" key="1">
    <source>
        <dbReference type="SAM" id="Phobius"/>
    </source>
</evidence>
<sequence>MTGFGSPEFWSGVSGPGIATIGAVILIVALSRGWLVIGKQYDAQVARADKAEDTNQMLTEALTKKNATDELATTILRTVRNELATKDHS</sequence>
<protein>
    <submittedName>
        <fullName evidence="2">Uncharacterized protein</fullName>
    </submittedName>
</protein>
<dbReference type="AlphaFoldDB" id="A0A1W9Z0G4"/>
<feature type="transmembrane region" description="Helical" evidence="1">
    <location>
        <begin position="17"/>
        <end position="37"/>
    </location>
</feature>
<dbReference type="OrthoDB" id="4763761at2"/>
<organism evidence="2 3">
    <name type="scientific">Mycolicibacterium bacteremicum</name>
    <name type="common">Mycobacterium bacteremicum</name>
    <dbReference type="NCBI Taxonomy" id="564198"/>
    <lineage>
        <taxon>Bacteria</taxon>
        <taxon>Bacillati</taxon>
        <taxon>Actinomycetota</taxon>
        <taxon>Actinomycetes</taxon>
        <taxon>Mycobacteriales</taxon>
        <taxon>Mycobacteriaceae</taxon>
        <taxon>Mycolicibacterium</taxon>
    </lineage>
</organism>
<dbReference type="Proteomes" id="UP000192366">
    <property type="component" value="Unassembled WGS sequence"/>
</dbReference>
<accession>A0A1W9Z0G4</accession>
<proteinExistence type="predicted"/>
<keyword evidence="3" id="KW-1185">Reference proteome</keyword>
<dbReference type="EMBL" id="MVHJ01000005">
    <property type="protein sequence ID" value="ORA05785.1"/>
    <property type="molecule type" value="Genomic_DNA"/>
</dbReference>
<evidence type="ECO:0000313" key="3">
    <source>
        <dbReference type="Proteomes" id="UP000192366"/>
    </source>
</evidence>
<keyword evidence="1" id="KW-1133">Transmembrane helix</keyword>
<gene>
    <name evidence="2" type="ORF">BST17_08470</name>
</gene>
<reference evidence="2 3" key="1">
    <citation type="submission" date="2017-02" db="EMBL/GenBank/DDBJ databases">
        <title>The new phylogeny of genus Mycobacterium.</title>
        <authorList>
            <person name="Tortoli E."/>
            <person name="Trovato A."/>
            <person name="Cirillo D.M."/>
        </authorList>
    </citation>
    <scope>NUCLEOTIDE SEQUENCE [LARGE SCALE GENOMIC DNA]</scope>
    <source>
        <strain evidence="2 3">DSM 45578</strain>
    </source>
</reference>
<comment type="caution">
    <text evidence="2">The sequence shown here is derived from an EMBL/GenBank/DDBJ whole genome shotgun (WGS) entry which is preliminary data.</text>
</comment>
<dbReference type="STRING" id="564198.BST17_08470"/>
<name>A0A1W9Z0G4_MYCBA</name>